<protein>
    <submittedName>
        <fullName evidence="2">Protein CBG01400</fullName>
    </submittedName>
</protein>
<dbReference type="SUPFAM" id="SSF56112">
    <property type="entry name" value="Protein kinase-like (PK-like)"/>
    <property type="match status" value="1"/>
</dbReference>
<reference evidence="2 3" key="1">
    <citation type="journal article" date="2003" name="PLoS Biol.">
        <title>The genome sequence of Caenorhabditis briggsae: a platform for comparative genomics.</title>
        <authorList>
            <person name="Stein L.D."/>
            <person name="Bao Z."/>
            <person name="Blasiar D."/>
            <person name="Blumenthal T."/>
            <person name="Brent M.R."/>
            <person name="Chen N."/>
            <person name="Chinwalla A."/>
            <person name="Clarke L."/>
            <person name="Clee C."/>
            <person name="Coghlan A."/>
            <person name="Coulson A."/>
            <person name="D'Eustachio P."/>
            <person name="Fitch D.H."/>
            <person name="Fulton L.A."/>
            <person name="Fulton R.E."/>
            <person name="Griffiths-Jones S."/>
            <person name="Harris T.W."/>
            <person name="Hillier L.W."/>
            <person name="Kamath R."/>
            <person name="Kuwabara P.E."/>
            <person name="Mardis E.R."/>
            <person name="Marra M.A."/>
            <person name="Miner T.L."/>
            <person name="Minx P."/>
            <person name="Mullikin J.C."/>
            <person name="Plumb R.W."/>
            <person name="Rogers J."/>
            <person name="Schein J.E."/>
            <person name="Sohrmann M."/>
            <person name="Spieth J."/>
            <person name="Stajich J.E."/>
            <person name="Wei C."/>
            <person name="Willey D."/>
            <person name="Wilson R.K."/>
            <person name="Durbin R."/>
            <person name="Waterston R.H."/>
        </authorList>
    </citation>
    <scope>NUCLEOTIDE SEQUENCE [LARGE SCALE GENOMIC DNA]</scope>
    <source>
        <strain evidence="2 3">AF16</strain>
    </source>
</reference>
<gene>
    <name evidence="2 4" type="ORF">CBG01400</name>
    <name evidence="2" type="ORF">CBG_01400</name>
</gene>
<dbReference type="RefSeq" id="XP_002636148.1">
    <property type="nucleotide sequence ID" value="XM_002636102.1"/>
</dbReference>
<organism evidence="2 3">
    <name type="scientific">Caenorhabditis briggsae</name>
    <dbReference type="NCBI Taxonomy" id="6238"/>
    <lineage>
        <taxon>Eukaryota</taxon>
        <taxon>Metazoa</taxon>
        <taxon>Ecdysozoa</taxon>
        <taxon>Nematoda</taxon>
        <taxon>Chromadorea</taxon>
        <taxon>Rhabditida</taxon>
        <taxon>Rhabditina</taxon>
        <taxon>Rhabditomorpha</taxon>
        <taxon>Rhabditoidea</taxon>
        <taxon>Rhabditidae</taxon>
        <taxon>Peloderinae</taxon>
        <taxon>Caenorhabditis</taxon>
    </lineage>
</organism>
<name>A8WQB8_CAEBR</name>
<keyword evidence="3" id="KW-1185">Reference proteome</keyword>
<dbReference type="PANTHER" id="PTHR23020">
    <property type="entry name" value="UNCHARACTERIZED NUCLEAR HORMONE RECEPTOR-RELATED"/>
    <property type="match status" value="1"/>
</dbReference>
<dbReference type="CTD" id="8578143"/>
<dbReference type="KEGG" id="cbr:CBG_01400"/>
<dbReference type="HOGENOM" id="CLU_038410_1_0_1"/>
<accession>A8WQB8</accession>
<evidence type="ECO:0000313" key="4">
    <source>
        <dbReference type="WormBase" id="CBG01400"/>
    </source>
</evidence>
<dbReference type="SMART" id="SM00587">
    <property type="entry name" value="CHK"/>
    <property type="match status" value="1"/>
</dbReference>
<dbReference type="InterPro" id="IPR052961">
    <property type="entry name" value="Oxido-Kinase-like_Enzymes"/>
</dbReference>
<sequence length="448" mass="51116">MTETTQITQHILPCYIRGNWGSLKNLSLFKKMTTILEDGNGLFSTHVALDDVNFAIKNEMRTESELSKDSLLEIIGDGNGFSSCVILVTCDWSIPSIDLPKKLVLKIVSFTHIKRLIDNAKSKGFCKVKSKDEEKMAEHFLISILAMHNQEINFYEILSSANAENILTPKVYFSQKFDETNRCKGFIGMEFLEGIGIRHSYENCTVQEFQPILKLIASIQALSFSVPNEDFKRIEDESVYAKSVEAMMSGEGMKGCFEHTRLRDTEQFTDIVERIQGYGTKILDFKKAFNLNKVLGYYQKRLRSRGPLEANILWTKESNGQFTALKVIDYQTAHTGNPAEDLVRFLTSTLSGSDRQAHWEQILETFYEYFLEALGENKAPYSSEELKKSYKLFFPMGGLALLPLFGAAVDMKLESMDKDETEKYKNIVIEKLKCLLEDVEKFYLESSV</sequence>
<dbReference type="eggNOG" id="ENOG502QVFS">
    <property type="taxonomic scope" value="Eukaryota"/>
</dbReference>
<dbReference type="Proteomes" id="UP000008549">
    <property type="component" value="Unassembled WGS sequence"/>
</dbReference>
<dbReference type="AlphaFoldDB" id="A8WQB8"/>
<proteinExistence type="predicted"/>
<dbReference type="OMA" id="NEMRTES"/>
<dbReference type="FunCoup" id="A8WQB8">
    <property type="interactions" value="5"/>
</dbReference>
<reference evidence="2 3" key="2">
    <citation type="journal article" date="2011" name="PLoS Genet.">
        <title>Caenorhabditis briggsae recombinant inbred line genotypes reveal inter-strain incompatibility and the evolution of recombination.</title>
        <authorList>
            <person name="Ross J.A."/>
            <person name="Koboldt D.C."/>
            <person name="Staisch J.E."/>
            <person name="Chamberlin H.M."/>
            <person name="Gupta B.P."/>
            <person name="Miller R.D."/>
            <person name="Baird S.E."/>
            <person name="Haag E.S."/>
        </authorList>
    </citation>
    <scope>NUCLEOTIDE SEQUENCE [LARGE SCALE GENOMIC DNA]</scope>
    <source>
        <strain evidence="2 3">AF16</strain>
    </source>
</reference>
<evidence type="ECO:0000313" key="3">
    <source>
        <dbReference type="Proteomes" id="UP000008549"/>
    </source>
</evidence>
<dbReference type="InterPro" id="IPR012877">
    <property type="entry name" value="Dhs-27"/>
</dbReference>
<feature type="domain" description="CHK kinase-like" evidence="1">
    <location>
        <begin position="186"/>
        <end position="376"/>
    </location>
</feature>
<dbReference type="Pfam" id="PF07914">
    <property type="entry name" value="DUF1679"/>
    <property type="match status" value="1"/>
</dbReference>
<dbReference type="InterPro" id="IPR011009">
    <property type="entry name" value="Kinase-like_dom_sf"/>
</dbReference>
<dbReference type="STRING" id="6238.A8WQB8"/>
<dbReference type="InterPro" id="IPR015897">
    <property type="entry name" value="CHK_kinase-like"/>
</dbReference>
<dbReference type="WormBase" id="CBG01400">
    <property type="protein sequence ID" value="CBP47934"/>
    <property type="gene ID" value="WBGene00024646"/>
</dbReference>
<dbReference type="GeneID" id="8578143"/>
<dbReference type="PANTHER" id="PTHR23020:SF42">
    <property type="entry name" value="CHK KINASE-LIKE DOMAIN-CONTAINING PROTEIN"/>
    <property type="match status" value="1"/>
</dbReference>
<evidence type="ECO:0000259" key="1">
    <source>
        <dbReference type="SMART" id="SM00587"/>
    </source>
</evidence>
<dbReference type="EMBL" id="HE601256">
    <property type="protein sequence ID" value="CAP22676.1"/>
    <property type="molecule type" value="Genomic_DNA"/>
</dbReference>
<evidence type="ECO:0000313" key="2">
    <source>
        <dbReference type="EMBL" id="CAP22676.1"/>
    </source>
</evidence>
<dbReference type="InParanoid" id="A8WQB8"/>